<dbReference type="InterPro" id="IPR010562">
    <property type="entry name" value="Haemolymph_juvenile_hormone-bd"/>
</dbReference>
<dbReference type="Proteomes" id="UP001151699">
    <property type="component" value="Chromosome C"/>
</dbReference>
<gene>
    <name evidence="6" type="ORF">Bhyg_14998</name>
</gene>
<dbReference type="AlphaFoldDB" id="A0A9Q0MR06"/>
<dbReference type="GO" id="GO:0046872">
    <property type="term" value="F:metal ion binding"/>
    <property type="evidence" value="ECO:0007669"/>
    <property type="project" value="UniProtKB-KW"/>
</dbReference>
<dbReference type="EMBL" id="WJQU01000004">
    <property type="protein sequence ID" value="KAJ6636408.1"/>
    <property type="molecule type" value="Genomic_DNA"/>
</dbReference>
<dbReference type="InterPro" id="IPR005123">
    <property type="entry name" value="Oxoglu/Fe-dep_dioxygenase_dom"/>
</dbReference>
<dbReference type="PRINTS" id="PR00682">
    <property type="entry name" value="IPNSYNTHASE"/>
</dbReference>
<evidence type="ECO:0000313" key="6">
    <source>
        <dbReference type="EMBL" id="KAJ6636408.1"/>
    </source>
</evidence>
<dbReference type="PANTHER" id="PTHR10209">
    <property type="entry name" value="OXIDOREDUCTASE, 2OG-FE II OXYGENASE FAMILY PROTEIN"/>
    <property type="match status" value="1"/>
</dbReference>
<evidence type="ECO:0000313" key="7">
    <source>
        <dbReference type="Proteomes" id="UP001151699"/>
    </source>
</evidence>
<evidence type="ECO:0000259" key="5">
    <source>
        <dbReference type="PROSITE" id="PS51471"/>
    </source>
</evidence>
<dbReference type="InterPro" id="IPR038606">
    <property type="entry name" value="To_sf"/>
</dbReference>
<sequence length="522" mass="59253">MREFRKNLPFVRKNTPMEKTCCRQSKFLLQSIHIMSELPLSMGRWHIIKISRTARLAVLKVDQLPEIMTISPNGFWHLSLPHISIQIFFCEMISKLMLFLVVIHTSEQICRQSDPNLSECLISVIHAFRPQLKTGRWTENTQEESVDPLYIDAVDFGNGDSIKLKFTDVLINGLTSFTIKSLRVDNSRQCCDHFKFDIETFKSITLFVQVRIVTINMANSESIAIIDCSKIIKGEESLKEFSEKLGAALSEIGFTYLINTGVDLKKVSKEFFDLPTDVKRKMRKPPAAASFHGYAGPGDELLNESNHNATELREFYDVTGHVESNNEAYFPPEVPGFKDAFDQARKECLQLCEIILRSISLYLGLDQDDLLKRHTHLYDRSVPTQTVMRSSMYSPLAEKVPEGAIRCGEHCDWHTITLLFQDMVGGLEVRGTNGQWIAATPIKDAILLNSGQLLEIYSGGKLPATPHRIRILNEDKLYDHPRQSLVYCPSPDGPEDVEPLVPILKELNGRVRSIYGPSSYDK</sequence>
<dbReference type="SUPFAM" id="SSF51197">
    <property type="entry name" value="Clavaminate synthase-like"/>
    <property type="match status" value="1"/>
</dbReference>
<feature type="domain" description="Fe2OG dioxygenase" evidence="5">
    <location>
        <begin position="384"/>
        <end position="491"/>
    </location>
</feature>
<evidence type="ECO:0000256" key="3">
    <source>
        <dbReference type="ARBA" id="ARBA00023002"/>
    </source>
</evidence>
<keyword evidence="4" id="KW-0408">Iron</keyword>
<name>A0A9Q0MR06_9DIPT</name>
<dbReference type="SUPFAM" id="SSF49899">
    <property type="entry name" value="Concanavalin A-like lectins/glucanases"/>
    <property type="match status" value="1"/>
</dbReference>
<reference evidence="6" key="1">
    <citation type="submission" date="2022-07" db="EMBL/GenBank/DDBJ databases">
        <authorList>
            <person name="Trinca V."/>
            <person name="Uliana J.V.C."/>
            <person name="Torres T.T."/>
            <person name="Ward R.J."/>
            <person name="Monesi N."/>
        </authorList>
    </citation>
    <scope>NUCLEOTIDE SEQUENCE</scope>
    <source>
        <strain evidence="6">HSMRA1968</strain>
        <tissue evidence="6">Whole embryos</tissue>
    </source>
</reference>
<dbReference type="Pfam" id="PF06585">
    <property type="entry name" value="JHBP"/>
    <property type="match status" value="1"/>
</dbReference>
<dbReference type="InterPro" id="IPR044861">
    <property type="entry name" value="IPNS-like_FE2OG_OXY"/>
</dbReference>
<organism evidence="6 7">
    <name type="scientific">Pseudolycoriella hygida</name>
    <dbReference type="NCBI Taxonomy" id="35572"/>
    <lineage>
        <taxon>Eukaryota</taxon>
        <taxon>Metazoa</taxon>
        <taxon>Ecdysozoa</taxon>
        <taxon>Arthropoda</taxon>
        <taxon>Hexapoda</taxon>
        <taxon>Insecta</taxon>
        <taxon>Pterygota</taxon>
        <taxon>Neoptera</taxon>
        <taxon>Endopterygota</taxon>
        <taxon>Diptera</taxon>
        <taxon>Nematocera</taxon>
        <taxon>Sciaroidea</taxon>
        <taxon>Sciaridae</taxon>
        <taxon>Pseudolycoriella</taxon>
    </lineage>
</organism>
<accession>A0A9Q0MR06</accession>
<protein>
    <submittedName>
        <fullName evidence="6">UPF0676 protein</fullName>
    </submittedName>
</protein>
<evidence type="ECO:0000256" key="1">
    <source>
        <dbReference type="ARBA" id="ARBA00008056"/>
    </source>
</evidence>
<dbReference type="PROSITE" id="PS51471">
    <property type="entry name" value="FE2OG_OXY"/>
    <property type="match status" value="1"/>
</dbReference>
<comment type="caution">
    <text evidence="6">The sequence shown here is derived from an EMBL/GenBank/DDBJ whole genome shotgun (WGS) entry which is preliminary data.</text>
</comment>
<dbReference type="InterPro" id="IPR026992">
    <property type="entry name" value="DIOX_N"/>
</dbReference>
<dbReference type="Gene3D" id="2.60.120.330">
    <property type="entry name" value="B-lactam Antibiotic, Isopenicillin N Synthase, Chain"/>
    <property type="match status" value="1"/>
</dbReference>
<dbReference type="Gene3D" id="3.15.10.30">
    <property type="entry name" value="Haemolymph juvenile hormone binding protein"/>
    <property type="match status" value="1"/>
</dbReference>
<comment type="similarity">
    <text evidence="1">Belongs to the iron/ascorbate-dependent oxidoreductase family.</text>
</comment>
<evidence type="ECO:0000256" key="2">
    <source>
        <dbReference type="ARBA" id="ARBA00022723"/>
    </source>
</evidence>
<dbReference type="Pfam" id="PF14226">
    <property type="entry name" value="DIOX_N"/>
    <property type="match status" value="1"/>
</dbReference>
<keyword evidence="3" id="KW-0560">Oxidoreductase</keyword>
<dbReference type="Pfam" id="PF03171">
    <property type="entry name" value="2OG-FeII_Oxy"/>
    <property type="match status" value="1"/>
</dbReference>
<dbReference type="InterPro" id="IPR013320">
    <property type="entry name" value="ConA-like_dom_sf"/>
</dbReference>
<keyword evidence="7" id="KW-1185">Reference proteome</keyword>
<dbReference type="PANTHER" id="PTHR10209:SF881">
    <property type="entry name" value="FI07970P-RELATED"/>
    <property type="match status" value="1"/>
</dbReference>
<dbReference type="GO" id="GO:0016491">
    <property type="term" value="F:oxidoreductase activity"/>
    <property type="evidence" value="ECO:0007669"/>
    <property type="project" value="UniProtKB-KW"/>
</dbReference>
<evidence type="ECO:0000256" key="4">
    <source>
        <dbReference type="ARBA" id="ARBA00023004"/>
    </source>
</evidence>
<dbReference type="OrthoDB" id="288590at2759"/>
<feature type="non-terminal residue" evidence="6">
    <location>
        <position position="1"/>
    </location>
</feature>
<keyword evidence="2" id="KW-0479">Metal-binding</keyword>
<dbReference type="InterPro" id="IPR027443">
    <property type="entry name" value="IPNS-like_sf"/>
</dbReference>
<proteinExistence type="inferred from homology"/>